<evidence type="ECO:0000256" key="1">
    <source>
        <dbReference type="SAM" id="MobiDB-lite"/>
    </source>
</evidence>
<feature type="transmembrane region" description="Helical" evidence="2">
    <location>
        <begin position="138"/>
        <end position="159"/>
    </location>
</feature>
<name>A0AA40ASD6_9PEZI</name>
<reference evidence="3" key="1">
    <citation type="submission" date="2023-06" db="EMBL/GenBank/DDBJ databases">
        <title>Genome-scale phylogeny and comparative genomics of the fungal order Sordariales.</title>
        <authorList>
            <consortium name="Lawrence Berkeley National Laboratory"/>
            <person name="Hensen N."/>
            <person name="Bonometti L."/>
            <person name="Westerberg I."/>
            <person name="Brannstrom I.O."/>
            <person name="Guillou S."/>
            <person name="Cros-Aarteil S."/>
            <person name="Calhoun S."/>
            <person name="Haridas S."/>
            <person name="Kuo A."/>
            <person name="Mondo S."/>
            <person name="Pangilinan J."/>
            <person name="Riley R."/>
            <person name="Labutti K."/>
            <person name="Andreopoulos B."/>
            <person name="Lipzen A."/>
            <person name="Chen C."/>
            <person name="Yanf M."/>
            <person name="Daum C."/>
            <person name="Ng V."/>
            <person name="Clum A."/>
            <person name="Steindorff A."/>
            <person name="Ohm R."/>
            <person name="Martin F."/>
            <person name="Silar P."/>
            <person name="Natvig D."/>
            <person name="Lalanne C."/>
            <person name="Gautier V."/>
            <person name="Ament-Velasquez S.L."/>
            <person name="Kruys A."/>
            <person name="Hutchinson M.I."/>
            <person name="Powell A.J."/>
            <person name="Barry K."/>
            <person name="Miller A.N."/>
            <person name="Grigoriev I.V."/>
            <person name="Debuchy R."/>
            <person name="Gladieux P."/>
            <person name="Thoren M.H."/>
            <person name="Johannesson H."/>
        </authorList>
    </citation>
    <scope>NUCLEOTIDE SEQUENCE</scope>
    <source>
        <strain evidence="3">SMH4607-1</strain>
    </source>
</reference>
<comment type="caution">
    <text evidence="3">The sequence shown here is derived from an EMBL/GenBank/DDBJ whole genome shotgun (WGS) entry which is preliminary data.</text>
</comment>
<protein>
    <submittedName>
        <fullName evidence="3">Uncharacterized protein</fullName>
    </submittedName>
</protein>
<evidence type="ECO:0000256" key="2">
    <source>
        <dbReference type="SAM" id="Phobius"/>
    </source>
</evidence>
<dbReference type="AlphaFoldDB" id="A0AA40ASD6"/>
<organism evidence="3 4">
    <name type="scientific">Lasiosphaeris hirsuta</name>
    <dbReference type="NCBI Taxonomy" id="260670"/>
    <lineage>
        <taxon>Eukaryota</taxon>
        <taxon>Fungi</taxon>
        <taxon>Dikarya</taxon>
        <taxon>Ascomycota</taxon>
        <taxon>Pezizomycotina</taxon>
        <taxon>Sordariomycetes</taxon>
        <taxon>Sordariomycetidae</taxon>
        <taxon>Sordariales</taxon>
        <taxon>Lasiosphaeriaceae</taxon>
        <taxon>Lasiosphaeris</taxon>
    </lineage>
</organism>
<keyword evidence="2" id="KW-0472">Membrane</keyword>
<sequence length="274" mass="30234">MGIYEYQRASMKQGSWHGPQVLGRSRTTRVRETADVVIAGRVVYIQSPPRLTQRQSPAGATRIPTGKSSEVEQPTQPGEEEAAHPLPMSIEPLSWLCLAHRPGNEPDVHKHAAPQGRLHRHSLCCTARNHPSAAICTLAYIFPLQTLSIIYVGIAAAAIQHGGGRHVTTLEPAEVIMDIYYTIISFVLGVMPFIIPKSAVAILLNKILNPGTVRVMIMWVCVGHLLPAGRRHAHHQLCPMYPSCGTMGWRRGHMLGPCDCCRLCPRSWCRVGRL</sequence>
<keyword evidence="2" id="KW-0812">Transmembrane</keyword>
<feature type="compositionally biased region" description="Polar residues" evidence="1">
    <location>
        <begin position="66"/>
        <end position="76"/>
    </location>
</feature>
<accession>A0AA40ASD6</accession>
<gene>
    <name evidence="3" type="ORF">B0H67DRAFT_578123</name>
</gene>
<feature type="transmembrane region" description="Helical" evidence="2">
    <location>
        <begin position="179"/>
        <end position="204"/>
    </location>
</feature>
<dbReference type="EMBL" id="JAUKUA010000003">
    <property type="protein sequence ID" value="KAK0721092.1"/>
    <property type="molecule type" value="Genomic_DNA"/>
</dbReference>
<feature type="region of interest" description="Disordered" evidence="1">
    <location>
        <begin position="48"/>
        <end position="83"/>
    </location>
</feature>
<keyword evidence="2" id="KW-1133">Transmembrane helix</keyword>
<proteinExistence type="predicted"/>
<keyword evidence="4" id="KW-1185">Reference proteome</keyword>
<evidence type="ECO:0000313" key="3">
    <source>
        <dbReference type="EMBL" id="KAK0721092.1"/>
    </source>
</evidence>
<feature type="compositionally biased region" description="Polar residues" evidence="1">
    <location>
        <begin position="49"/>
        <end position="58"/>
    </location>
</feature>
<dbReference type="Proteomes" id="UP001172102">
    <property type="component" value="Unassembled WGS sequence"/>
</dbReference>
<evidence type="ECO:0000313" key="4">
    <source>
        <dbReference type="Proteomes" id="UP001172102"/>
    </source>
</evidence>